<reference evidence="1 2" key="1">
    <citation type="submission" date="2016-02" db="EMBL/GenBank/DDBJ databases">
        <title>Band-tailed pigeon sequencing and assembly.</title>
        <authorList>
            <person name="Soares A.E."/>
            <person name="Novak B.J."/>
            <person name="Rice E.S."/>
            <person name="O'Connell B."/>
            <person name="Chang D."/>
            <person name="Weber S."/>
            <person name="Shapiro B."/>
        </authorList>
    </citation>
    <scope>NUCLEOTIDE SEQUENCE [LARGE SCALE GENOMIC DNA]</scope>
    <source>
        <strain evidence="1">BTP2013</strain>
        <tissue evidence="1">Blood</tissue>
    </source>
</reference>
<organism evidence="1 2">
    <name type="scientific">Patagioenas fasciata monilis</name>
    <dbReference type="NCBI Taxonomy" id="372326"/>
    <lineage>
        <taxon>Eukaryota</taxon>
        <taxon>Metazoa</taxon>
        <taxon>Chordata</taxon>
        <taxon>Craniata</taxon>
        <taxon>Vertebrata</taxon>
        <taxon>Euteleostomi</taxon>
        <taxon>Archelosauria</taxon>
        <taxon>Archosauria</taxon>
        <taxon>Dinosauria</taxon>
        <taxon>Saurischia</taxon>
        <taxon>Theropoda</taxon>
        <taxon>Coelurosauria</taxon>
        <taxon>Aves</taxon>
        <taxon>Neognathae</taxon>
        <taxon>Neoaves</taxon>
        <taxon>Columbimorphae</taxon>
        <taxon>Columbiformes</taxon>
        <taxon>Columbidae</taxon>
        <taxon>Patagioenas</taxon>
    </lineage>
</organism>
<dbReference type="AlphaFoldDB" id="A0A1V4KXR6"/>
<gene>
    <name evidence="1" type="ORF">AV530_006948</name>
</gene>
<comment type="caution">
    <text evidence="1">The sequence shown here is derived from an EMBL/GenBank/DDBJ whole genome shotgun (WGS) entry which is preliminary data.</text>
</comment>
<keyword evidence="2" id="KW-1185">Reference proteome</keyword>
<evidence type="ECO:0000313" key="2">
    <source>
        <dbReference type="Proteomes" id="UP000190648"/>
    </source>
</evidence>
<protein>
    <submittedName>
        <fullName evidence="1">Uncharacterized protein</fullName>
    </submittedName>
</protein>
<evidence type="ECO:0000313" key="1">
    <source>
        <dbReference type="EMBL" id="OPJ89190.1"/>
    </source>
</evidence>
<dbReference type="EMBL" id="LSYS01001315">
    <property type="protein sequence ID" value="OPJ89190.1"/>
    <property type="molecule type" value="Genomic_DNA"/>
</dbReference>
<sequence>MQCLCVTRMEGKKLFAGNKGARQITMIKKPHPVYCQLRYLENCMKTEKLCQAIARGSCMDQRLKLLALSGGSVPCPSFLWS</sequence>
<name>A0A1V4KXR6_PATFA</name>
<accession>A0A1V4KXR6</accession>
<proteinExistence type="predicted"/>
<dbReference type="Proteomes" id="UP000190648">
    <property type="component" value="Unassembled WGS sequence"/>
</dbReference>